<protein>
    <submittedName>
        <fullName evidence="2">Putative ABC transport system substrate-binding protein</fullName>
    </submittedName>
</protein>
<dbReference type="CDD" id="cd06325">
    <property type="entry name" value="PBP1_ABC_unchar_transporter"/>
    <property type="match status" value="1"/>
</dbReference>
<evidence type="ECO:0000256" key="1">
    <source>
        <dbReference type="SAM" id="SignalP"/>
    </source>
</evidence>
<dbReference type="EMBL" id="QNRX01000006">
    <property type="protein sequence ID" value="RBP65955.1"/>
    <property type="molecule type" value="Genomic_DNA"/>
</dbReference>
<dbReference type="InterPro" id="IPR028082">
    <property type="entry name" value="Peripla_BP_I"/>
</dbReference>
<dbReference type="Gene3D" id="3.40.50.2300">
    <property type="match status" value="2"/>
</dbReference>
<reference evidence="2 3" key="1">
    <citation type="submission" date="2018-06" db="EMBL/GenBank/DDBJ databases">
        <title>Genomic Encyclopedia of Type Strains, Phase IV (KMG-IV): sequencing the most valuable type-strain genomes for metagenomic binning, comparative biology and taxonomic classification.</title>
        <authorList>
            <person name="Goeker M."/>
        </authorList>
    </citation>
    <scope>NUCLEOTIDE SEQUENCE [LARGE SCALE GENOMIC DNA]</scope>
    <source>
        <strain evidence="2 3">DSM 22112</strain>
    </source>
</reference>
<evidence type="ECO:0000313" key="2">
    <source>
        <dbReference type="EMBL" id="RBP65955.1"/>
    </source>
</evidence>
<feature type="chain" id="PRO_5016578759" evidence="1">
    <location>
        <begin position="21"/>
        <end position="328"/>
    </location>
</feature>
<feature type="signal peptide" evidence="1">
    <location>
        <begin position="1"/>
        <end position="20"/>
    </location>
</feature>
<dbReference type="RefSeq" id="WP_113920287.1">
    <property type="nucleotide sequence ID" value="NZ_QNRX01000006.1"/>
</dbReference>
<comment type="caution">
    <text evidence="2">The sequence shown here is derived from an EMBL/GenBank/DDBJ whole genome shotgun (WGS) entry which is preliminary data.</text>
</comment>
<dbReference type="Proteomes" id="UP000253490">
    <property type="component" value="Unassembled WGS sequence"/>
</dbReference>
<dbReference type="OrthoDB" id="9776955at2"/>
<dbReference type="SUPFAM" id="SSF53822">
    <property type="entry name" value="Periplasmic binding protein-like I"/>
    <property type="match status" value="1"/>
</dbReference>
<organism evidence="2 3">
    <name type="scientific">Alkalibaculum bacchi</name>
    <dbReference type="NCBI Taxonomy" id="645887"/>
    <lineage>
        <taxon>Bacteria</taxon>
        <taxon>Bacillati</taxon>
        <taxon>Bacillota</taxon>
        <taxon>Clostridia</taxon>
        <taxon>Eubacteriales</taxon>
        <taxon>Eubacteriaceae</taxon>
        <taxon>Alkalibaculum</taxon>
    </lineage>
</organism>
<name>A0A366I8U8_9FIRM</name>
<keyword evidence="1" id="KW-0732">Signal</keyword>
<dbReference type="PANTHER" id="PTHR35271:SF1">
    <property type="entry name" value="ABC TRANSPORTER, SUBSTRATE-BINDING LIPOPROTEIN"/>
    <property type="match status" value="1"/>
</dbReference>
<dbReference type="PROSITE" id="PS51257">
    <property type="entry name" value="PROKAR_LIPOPROTEIN"/>
    <property type="match status" value="1"/>
</dbReference>
<sequence length="328" mass="35162">MKKTIALTLGLLLTTGLFTACSGDQQTSTNGDKQYTIGIAQFGEHASLDNCREGFLQGLAEEGFVEGENLTVEYENAQFDTAITNQIAQKFVSKDMDIIAAIATPIAQSTFNAAKKTDIPVVFTAVTDPDAAMLTEGNITGTSDKLPVEAQLKLIRAMMPEAKNIGILYTTSEVNSESTIAEYKEKASDYGFEIIDSGISVAADIPLAVDKLLPQVDALTNLTDNTVVGSLPVILEKANARSIPVFGSEIEQVKLGCIASEGIEYISLGKQTGKMAAAILKGEKTAINTPYETIEESSLYINSEVMERLGLTLPEDMMKRAEDTVASH</sequence>
<proteinExistence type="predicted"/>
<dbReference type="InterPro" id="IPR007487">
    <property type="entry name" value="ABC_transpt-TYRBP-like"/>
</dbReference>
<accession>A0A366I8U8</accession>
<dbReference type="Pfam" id="PF04392">
    <property type="entry name" value="ABC_sub_bind"/>
    <property type="match status" value="1"/>
</dbReference>
<gene>
    <name evidence="2" type="ORF">DES36_10665</name>
</gene>
<dbReference type="PANTHER" id="PTHR35271">
    <property type="entry name" value="ABC TRANSPORTER, SUBSTRATE-BINDING LIPOPROTEIN-RELATED"/>
    <property type="match status" value="1"/>
</dbReference>
<dbReference type="AlphaFoldDB" id="A0A366I8U8"/>
<keyword evidence="3" id="KW-1185">Reference proteome</keyword>
<evidence type="ECO:0000313" key="3">
    <source>
        <dbReference type="Proteomes" id="UP000253490"/>
    </source>
</evidence>